<dbReference type="SUPFAM" id="SSF47473">
    <property type="entry name" value="EF-hand"/>
    <property type="match status" value="2"/>
</dbReference>
<dbReference type="GO" id="GO:0099536">
    <property type="term" value="P:synaptic signaling"/>
    <property type="evidence" value="ECO:0007669"/>
    <property type="project" value="TreeGrafter"/>
</dbReference>
<keyword evidence="6 11" id="KW-0863">Zinc-finger</keyword>
<reference evidence="14" key="1">
    <citation type="journal article" date="2020" name="J Insects Food Feed">
        <title>The yellow mealworm (Tenebrio molitor) genome: a resource for the emerging insects as food and feed industry.</title>
        <authorList>
            <person name="Eriksson T."/>
            <person name="Andere A."/>
            <person name="Kelstrup H."/>
            <person name="Emery V."/>
            <person name="Picard C."/>
        </authorList>
    </citation>
    <scope>NUCLEOTIDE SEQUENCE</scope>
    <source>
        <strain evidence="14">Stoneville</strain>
        <tissue evidence="14">Whole head</tissue>
    </source>
</reference>
<comment type="caution">
    <text evidence="14">The sequence shown here is derived from an EMBL/GenBank/DDBJ whole genome shotgun (WGS) entry which is preliminary data.</text>
</comment>
<accession>A0A8J6HLA4</accession>
<dbReference type="PANTHER" id="PTHR12268">
    <property type="entry name" value="E3 UBIQUITIN-PROTEIN LIGASE KCMF1"/>
    <property type="match status" value="1"/>
</dbReference>
<dbReference type="AlphaFoldDB" id="A0A8J6HLA4"/>
<dbReference type="CDD" id="cd00201">
    <property type="entry name" value="WW"/>
    <property type="match status" value="1"/>
</dbReference>
<evidence type="ECO:0000256" key="4">
    <source>
        <dbReference type="ARBA" id="ARBA00022490"/>
    </source>
</evidence>
<evidence type="ECO:0000313" key="15">
    <source>
        <dbReference type="Proteomes" id="UP000719412"/>
    </source>
</evidence>
<gene>
    <name evidence="14" type="ORF">GEV33_001950</name>
</gene>
<evidence type="ECO:0000256" key="9">
    <source>
        <dbReference type="ARBA" id="ARBA00023136"/>
    </source>
</evidence>
<dbReference type="GO" id="GO:0005856">
    <property type="term" value="C:cytoskeleton"/>
    <property type="evidence" value="ECO:0007669"/>
    <property type="project" value="UniProtKB-SubCell"/>
</dbReference>
<evidence type="ECO:0000256" key="2">
    <source>
        <dbReference type="ARBA" id="ARBA00004278"/>
    </source>
</evidence>
<dbReference type="CDD" id="cd16245">
    <property type="entry name" value="EFh_DAH"/>
    <property type="match status" value="1"/>
</dbReference>
<keyword evidence="5" id="KW-0479">Metal-binding</keyword>
<dbReference type="InterPro" id="IPR015153">
    <property type="entry name" value="EF-hand_dom_typ1"/>
</dbReference>
<keyword evidence="4" id="KW-0963">Cytoplasm</keyword>
<dbReference type="Pfam" id="PF00569">
    <property type="entry name" value="ZZ"/>
    <property type="match status" value="1"/>
</dbReference>
<dbReference type="Gene3D" id="1.10.238.10">
    <property type="entry name" value="EF-hand"/>
    <property type="match status" value="2"/>
</dbReference>
<dbReference type="SMART" id="SM00291">
    <property type="entry name" value="ZnF_ZZ"/>
    <property type="match status" value="1"/>
</dbReference>
<dbReference type="PROSITE" id="PS50135">
    <property type="entry name" value="ZF_ZZ_2"/>
    <property type="match status" value="1"/>
</dbReference>
<dbReference type="GO" id="GO:0016010">
    <property type="term" value="C:dystrophin-associated glycoprotein complex"/>
    <property type="evidence" value="ECO:0007669"/>
    <property type="project" value="UniProtKB-ARBA"/>
</dbReference>
<dbReference type="PROSITE" id="PS50020">
    <property type="entry name" value="WW_DOMAIN_2"/>
    <property type="match status" value="1"/>
</dbReference>
<dbReference type="GO" id="GO:0045202">
    <property type="term" value="C:synapse"/>
    <property type="evidence" value="ECO:0007669"/>
    <property type="project" value="GOC"/>
</dbReference>
<dbReference type="InterPro" id="IPR050774">
    <property type="entry name" value="KCMF1/Dystrophin"/>
</dbReference>
<dbReference type="GO" id="GO:0042383">
    <property type="term" value="C:sarcolemma"/>
    <property type="evidence" value="ECO:0007669"/>
    <property type="project" value="UniProtKB-SubCell"/>
</dbReference>
<keyword evidence="3" id="KW-1003">Cell membrane</keyword>
<evidence type="ECO:0000256" key="11">
    <source>
        <dbReference type="PROSITE-ProRule" id="PRU00228"/>
    </source>
</evidence>
<evidence type="ECO:0000256" key="8">
    <source>
        <dbReference type="ARBA" id="ARBA00022837"/>
    </source>
</evidence>
<keyword evidence="10" id="KW-0206">Cytoskeleton</keyword>
<dbReference type="GO" id="GO:0005737">
    <property type="term" value="C:cytoplasm"/>
    <property type="evidence" value="ECO:0007669"/>
    <property type="project" value="UniProtKB-ARBA"/>
</dbReference>
<dbReference type="Gene3D" id="3.30.60.90">
    <property type="match status" value="1"/>
</dbReference>
<evidence type="ECO:0000256" key="7">
    <source>
        <dbReference type="ARBA" id="ARBA00022833"/>
    </source>
</evidence>
<dbReference type="PANTHER" id="PTHR12268:SF14">
    <property type="entry name" value="DYSTROPHIN-1"/>
    <property type="match status" value="1"/>
</dbReference>
<keyword evidence="8" id="KW-0106">Calcium</keyword>
<proteinExistence type="predicted"/>
<feature type="domain" description="WW" evidence="12">
    <location>
        <begin position="1"/>
        <end position="32"/>
    </location>
</feature>
<dbReference type="Pfam" id="PF09069">
    <property type="entry name" value="EF-hand_3"/>
    <property type="match status" value="1"/>
</dbReference>
<evidence type="ECO:0000259" key="12">
    <source>
        <dbReference type="PROSITE" id="PS50020"/>
    </source>
</evidence>
<keyword evidence="15" id="KW-1185">Reference proteome</keyword>
<dbReference type="InterPro" id="IPR001202">
    <property type="entry name" value="WW_dom"/>
</dbReference>
<keyword evidence="7" id="KW-0862">Zinc</keyword>
<evidence type="ECO:0000256" key="6">
    <source>
        <dbReference type="ARBA" id="ARBA00022771"/>
    </source>
</evidence>
<keyword evidence="9" id="KW-0472">Membrane</keyword>
<dbReference type="InterPro" id="IPR000433">
    <property type="entry name" value="Znf_ZZ"/>
</dbReference>
<dbReference type="Pfam" id="PF09068">
    <property type="entry name" value="EF-hand_2"/>
    <property type="match status" value="1"/>
</dbReference>
<dbReference type="GO" id="GO:0008270">
    <property type="term" value="F:zinc ion binding"/>
    <property type="evidence" value="ECO:0007669"/>
    <property type="project" value="UniProtKB-KW"/>
</dbReference>
<dbReference type="GO" id="GO:0003779">
    <property type="term" value="F:actin binding"/>
    <property type="evidence" value="ECO:0007669"/>
    <property type="project" value="UniProtKB-KW"/>
</dbReference>
<dbReference type="InterPro" id="IPR015154">
    <property type="entry name" value="EF-hand_dom_typ2"/>
</dbReference>
<dbReference type="SUPFAM" id="SSF57850">
    <property type="entry name" value="RING/U-box"/>
    <property type="match status" value="1"/>
</dbReference>
<dbReference type="GO" id="GO:0046716">
    <property type="term" value="P:muscle cell cellular homeostasis"/>
    <property type="evidence" value="ECO:0007669"/>
    <property type="project" value="UniProtKB-ARBA"/>
</dbReference>
<sequence>MQTPWKKLENENGFPSYFNESSEQRQWDHPKFIELKHLLDDCNYVKYSKYRVALKFRVLQKALFMEQVSLKTVIGVFGKHQLGINESSLCLESYDLEAVLFDIYFAANKQNQTNVDADFAVELMQNFLYNIYDKERQVKLQVSSTKLALVLLSDYELPELYNFIFTLCADHNNCVTRLRLQSLLSKLVEISIFMHEDVSFGQHLVNSTIENCFSNSPGLVGLCESNFITWLEDAPQLFSWIPVLSRIKSCEMIVHSAKCATCKASPLIGLMYRCMKCSKYTQCQRCFFTGRINNSHKLSHSMREYCTREGSSKEFTFNFIKKLCGLMPCSIKLNETDNGVVETKAVSSEKDFLLKSSSNSDIYCNTEPLSSPHAQLQLIIRQLELQNRELHRILLFSTHNEKEIRKYLEDHKVEVATQIHKLKVLKEYLHVGLQLPPKNVLESTPMVGVVKYPKKSDLETMLSPIIQISDCNEQRPTQQVLFVDDNCKDVTTHDSLPYSVNDISTWIKDQPTSSKSETEALVRNSPVRELHNDLDDALAKLQQILANNFTLDESLGNVDNNHLKHAVSEVEGMLTSFIDNVESSRASSVQHFKQS</sequence>
<dbReference type="Proteomes" id="UP000719412">
    <property type="component" value="Unassembled WGS sequence"/>
</dbReference>
<reference evidence="14" key="2">
    <citation type="submission" date="2021-08" db="EMBL/GenBank/DDBJ databases">
        <authorList>
            <person name="Eriksson T."/>
        </authorList>
    </citation>
    <scope>NUCLEOTIDE SEQUENCE</scope>
    <source>
        <strain evidence="14">Stoneville</strain>
        <tissue evidence="14">Whole head</tissue>
    </source>
</reference>
<name>A0A8J6HLA4_TENMO</name>
<protein>
    <recommendedName>
        <fullName evidence="16">Dystrophin</fullName>
    </recommendedName>
</protein>
<dbReference type="EMBL" id="JABDTM020010620">
    <property type="protein sequence ID" value="KAH0820840.1"/>
    <property type="molecule type" value="Genomic_DNA"/>
</dbReference>
<evidence type="ECO:0000256" key="10">
    <source>
        <dbReference type="ARBA" id="ARBA00023212"/>
    </source>
</evidence>
<dbReference type="InterPro" id="IPR043145">
    <property type="entry name" value="Znf_ZZ_sf"/>
</dbReference>
<evidence type="ECO:0008006" key="16">
    <source>
        <dbReference type="Google" id="ProtNLM"/>
    </source>
</evidence>
<dbReference type="GO" id="GO:0050804">
    <property type="term" value="P:modulation of chemical synaptic transmission"/>
    <property type="evidence" value="ECO:0007669"/>
    <property type="project" value="UniProtKB-ARBA"/>
</dbReference>
<evidence type="ECO:0000256" key="5">
    <source>
        <dbReference type="ARBA" id="ARBA00022723"/>
    </source>
</evidence>
<feature type="domain" description="ZZ-type" evidence="13">
    <location>
        <begin position="254"/>
        <end position="310"/>
    </location>
</feature>
<dbReference type="InterPro" id="IPR011992">
    <property type="entry name" value="EF-hand-dom_pair"/>
</dbReference>
<evidence type="ECO:0000259" key="13">
    <source>
        <dbReference type="PROSITE" id="PS50135"/>
    </source>
</evidence>
<evidence type="ECO:0000256" key="3">
    <source>
        <dbReference type="ARBA" id="ARBA00022475"/>
    </source>
</evidence>
<organism evidence="14 15">
    <name type="scientific">Tenebrio molitor</name>
    <name type="common">Yellow mealworm beetle</name>
    <dbReference type="NCBI Taxonomy" id="7067"/>
    <lineage>
        <taxon>Eukaryota</taxon>
        <taxon>Metazoa</taxon>
        <taxon>Ecdysozoa</taxon>
        <taxon>Arthropoda</taxon>
        <taxon>Hexapoda</taxon>
        <taxon>Insecta</taxon>
        <taxon>Pterygota</taxon>
        <taxon>Neoptera</taxon>
        <taxon>Endopterygota</taxon>
        <taxon>Coleoptera</taxon>
        <taxon>Polyphaga</taxon>
        <taxon>Cucujiformia</taxon>
        <taxon>Tenebrionidae</taxon>
        <taxon>Tenebrio</taxon>
    </lineage>
</organism>
<evidence type="ECO:0000256" key="1">
    <source>
        <dbReference type="ARBA" id="ARBA00004245"/>
    </source>
</evidence>
<dbReference type="Gene3D" id="6.10.140.70">
    <property type="match status" value="1"/>
</dbReference>
<evidence type="ECO:0000313" key="14">
    <source>
        <dbReference type="EMBL" id="KAH0820840.1"/>
    </source>
</evidence>
<comment type="subcellular location">
    <subcellularLocation>
        <location evidence="2">Cell membrane</location>
        <location evidence="2">Sarcolemma</location>
        <topology evidence="2">Peripheral membrane protein</topology>
        <orientation evidence="2">Cytoplasmic side</orientation>
    </subcellularLocation>
    <subcellularLocation>
        <location evidence="1">Cytoplasm</location>
        <location evidence="1">Cytoskeleton</location>
    </subcellularLocation>
</comment>